<dbReference type="GO" id="GO:0032259">
    <property type="term" value="P:methylation"/>
    <property type="evidence" value="ECO:0007669"/>
    <property type="project" value="UniProtKB-KW"/>
</dbReference>
<dbReference type="CDD" id="cd02440">
    <property type="entry name" value="AdoMet_MTases"/>
    <property type="match status" value="1"/>
</dbReference>
<comment type="similarity">
    <text evidence="1">Belongs to the methyltransferase superfamily.</text>
</comment>
<dbReference type="EMBL" id="KB199650">
    <property type="protein sequence ID" value="ESP05110.1"/>
    <property type="molecule type" value="Genomic_DNA"/>
</dbReference>
<dbReference type="AlphaFoldDB" id="V4CRH7"/>
<feature type="domain" description="Methyltransferase type 11" evidence="4">
    <location>
        <begin position="45"/>
        <end position="135"/>
    </location>
</feature>
<dbReference type="Proteomes" id="UP000030746">
    <property type="component" value="Unassembled WGS sequence"/>
</dbReference>
<evidence type="ECO:0000313" key="6">
    <source>
        <dbReference type="Proteomes" id="UP000030746"/>
    </source>
</evidence>
<dbReference type="Pfam" id="PF08241">
    <property type="entry name" value="Methyltransf_11"/>
    <property type="match status" value="1"/>
</dbReference>
<dbReference type="Gene3D" id="3.40.50.150">
    <property type="entry name" value="Vaccinia Virus protein VP39"/>
    <property type="match status" value="1"/>
</dbReference>
<dbReference type="HOGENOM" id="CLU_049344_5_1_1"/>
<keyword evidence="2" id="KW-0489">Methyltransferase</keyword>
<dbReference type="STRING" id="225164.V4CRH7"/>
<reference evidence="5 6" key="1">
    <citation type="journal article" date="2013" name="Nature">
        <title>Insights into bilaterian evolution from three spiralian genomes.</title>
        <authorList>
            <person name="Simakov O."/>
            <person name="Marletaz F."/>
            <person name="Cho S.J."/>
            <person name="Edsinger-Gonzales E."/>
            <person name="Havlak P."/>
            <person name="Hellsten U."/>
            <person name="Kuo D.H."/>
            <person name="Larsson T."/>
            <person name="Lv J."/>
            <person name="Arendt D."/>
            <person name="Savage R."/>
            <person name="Osoegawa K."/>
            <person name="de Jong P."/>
            <person name="Grimwood J."/>
            <person name="Chapman J.A."/>
            <person name="Shapiro H."/>
            <person name="Aerts A."/>
            <person name="Otillar R.P."/>
            <person name="Terry A.Y."/>
            <person name="Boore J.L."/>
            <person name="Grigoriev I.V."/>
            <person name="Lindberg D.R."/>
            <person name="Seaver E.C."/>
            <person name="Weisblat D.A."/>
            <person name="Putnam N.H."/>
            <person name="Rokhsar D.S."/>
        </authorList>
    </citation>
    <scope>NUCLEOTIDE SEQUENCE [LARGE SCALE GENOMIC DNA]</scope>
</reference>
<keyword evidence="6" id="KW-1185">Reference proteome</keyword>
<gene>
    <name evidence="5" type="ORF">LOTGIDRAFT_227805</name>
</gene>
<protein>
    <recommendedName>
        <fullName evidence="4">Methyltransferase type 11 domain-containing protein</fullName>
    </recommendedName>
</protein>
<sequence length="262" mass="30268">MSIRLFEAAKHAELYAKFRPKYGQDVFDAILNFCKKGKCDFEQAVDVGCGSGQSTVPLSKVFKRVIGSDISAKQIENAPREIKNLEYHVGPAEDLSFLSNSSTDLVTIAQAIHWVDTERFYSEVTRVLKPGGGLVVYGYGLNVLDNKTANNEIHQFYSETIGEKYWDEKRKFVEQHYSSFSLPFPGWYRKDDLKIRVEWTVEEYLGYVSSWSGFTKYLKHNPDSDELQKLILRFKELYTVDGTERKMKIEFPVFMLMGYKPQ</sequence>
<dbReference type="OMA" id="GPYWPAE"/>
<dbReference type="GO" id="GO:0008757">
    <property type="term" value="F:S-adenosylmethionine-dependent methyltransferase activity"/>
    <property type="evidence" value="ECO:0007669"/>
    <property type="project" value="InterPro"/>
</dbReference>
<dbReference type="PANTHER" id="PTHR44942:SF4">
    <property type="entry name" value="METHYLTRANSFERASE TYPE 11 DOMAIN-CONTAINING PROTEIN"/>
    <property type="match status" value="1"/>
</dbReference>
<proteinExistence type="inferred from homology"/>
<dbReference type="InterPro" id="IPR051052">
    <property type="entry name" value="Diverse_substrate_MTase"/>
</dbReference>
<dbReference type="InterPro" id="IPR029063">
    <property type="entry name" value="SAM-dependent_MTases_sf"/>
</dbReference>
<dbReference type="InterPro" id="IPR013216">
    <property type="entry name" value="Methyltransf_11"/>
</dbReference>
<evidence type="ECO:0000256" key="3">
    <source>
        <dbReference type="ARBA" id="ARBA00022679"/>
    </source>
</evidence>
<organism evidence="5 6">
    <name type="scientific">Lottia gigantea</name>
    <name type="common">Giant owl limpet</name>
    <dbReference type="NCBI Taxonomy" id="225164"/>
    <lineage>
        <taxon>Eukaryota</taxon>
        <taxon>Metazoa</taxon>
        <taxon>Spiralia</taxon>
        <taxon>Lophotrochozoa</taxon>
        <taxon>Mollusca</taxon>
        <taxon>Gastropoda</taxon>
        <taxon>Patellogastropoda</taxon>
        <taxon>Lottioidea</taxon>
        <taxon>Lottiidae</taxon>
        <taxon>Lottia</taxon>
    </lineage>
</organism>
<name>V4CRH7_LOTGI</name>
<dbReference type="GeneID" id="20247436"/>
<dbReference type="KEGG" id="lgi:LOTGIDRAFT_227805"/>
<evidence type="ECO:0000256" key="2">
    <source>
        <dbReference type="ARBA" id="ARBA00022603"/>
    </source>
</evidence>
<dbReference type="SUPFAM" id="SSF53335">
    <property type="entry name" value="S-adenosyl-L-methionine-dependent methyltransferases"/>
    <property type="match status" value="1"/>
</dbReference>
<dbReference type="RefSeq" id="XP_009043655.1">
    <property type="nucleotide sequence ID" value="XM_009045407.1"/>
</dbReference>
<dbReference type="CTD" id="20247436"/>
<keyword evidence="3" id="KW-0808">Transferase</keyword>
<evidence type="ECO:0000256" key="1">
    <source>
        <dbReference type="ARBA" id="ARBA00008361"/>
    </source>
</evidence>
<accession>V4CRH7</accession>
<dbReference type="PANTHER" id="PTHR44942">
    <property type="entry name" value="METHYLTRANSF_11 DOMAIN-CONTAINING PROTEIN"/>
    <property type="match status" value="1"/>
</dbReference>
<evidence type="ECO:0000259" key="4">
    <source>
        <dbReference type="Pfam" id="PF08241"/>
    </source>
</evidence>
<evidence type="ECO:0000313" key="5">
    <source>
        <dbReference type="EMBL" id="ESP05110.1"/>
    </source>
</evidence>
<dbReference type="OrthoDB" id="506498at2759"/>